<dbReference type="RefSeq" id="WP_081377070.1">
    <property type="nucleotide sequence ID" value="NZ_CP017241.1"/>
</dbReference>
<evidence type="ECO:0000256" key="2">
    <source>
        <dbReference type="SAM" id="Phobius"/>
    </source>
</evidence>
<dbReference type="PROSITE" id="PS51781">
    <property type="entry name" value="SH3B"/>
    <property type="match status" value="1"/>
</dbReference>
<feature type="compositionally biased region" description="Basic and acidic residues" evidence="1">
    <location>
        <begin position="147"/>
        <end position="171"/>
    </location>
</feature>
<protein>
    <submittedName>
        <fullName evidence="4">SH3 domain-containing protein</fullName>
    </submittedName>
</protein>
<dbReference type="InterPro" id="IPR003646">
    <property type="entry name" value="SH3-like_bac-type"/>
</dbReference>
<name>A0A1L5P505_RHIET</name>
<dbReference type="Pfam" id="PF08239">
    <property type="entry name" value="SH3_3"/>
    <property type="match status" value="1"/>
</dbReference>
<dbReference type="SMART" id="SM00287">
    <property type="entry name" value="SH3b"/>
    <property type="match status" value="1"/>
</dbReference>
<feature type="region of interest" description="Disordered" evidence="1">
    <location>
        <begin position="146"/>
        <end position="174"/>
    </location>
</feature>
<evidence type="ECO:0000313" key="5">
    <source>
        <dbReference type="Proteomes" id="UP000185109"/>
    </source>
</evidence>
<gene>
    <name evidence="4" type="ORF">AM571_CH02408</name>
</gene>
<sequence length="252" mass="27235">MRRKRRSRKQTKLTPAVVFLILGIGLIASFFHKSEAPSIEPQRLPAANQGVIDNRQTIAEETAETSAPTPSVTAVAPPGLPHAAAAVTRFVTGRRVALRSGPGKAYGILDRYDSGRELVVTETAGDWSKVRDGLTRREGWISTALLSDERPSTPQPDQREQRASNDADTRAGADPVIPAVPQISDSMVIQRIIAESISMYPGSCACPYNTDRGGRRCGKRSAYSRGGGYAPVCFAGDVSPGMIQSFRQQLNR</sequence>
<organism evidence="4 5">
    <name type="scientific">Rhizobium etli 8C-3</name>
    <dbReference type="NCBI Taxonomy" id="538025"/>
    <lineage>
        <taxon>Bacteria</taxon>
        <taxon>Pseudomonadati</taxon>
        <taxon>Pseudomonadota</taxon>
        <taxon>Alphaproteobacteria</taxon>
        <taxon>Hyphomicrobiales</taxon>
        <taxon>Rhizobiaceae</taxon>
        <taxon>Rhizobium/Agrobacterium group</taxon>
        <taxon>Rhizobium</taxon>
    </lineage>
</organism>
<evidence type="ECO:0000313" key="4">
    <source>
        <dbReference type="EMBL" id="APO75217.1"/>
    </source>
</evidence>
<dbReference type="Gene3D" id="2.30.30.40">
    <property type="entry name" value="SH3 Domains"/>
    <property type="match status" value="1"/>
</dbReference>
<keyword evidence="2" id="KW-1133">Transmembrane helix</keyword>
<evidence type="ECO:0000259" key="3">
    <source>
        <dbReference type="PROSITE" id="PS51781"/>
    </source>
</evidence>
<dbReference type="Proteomes" id="UP000185109">
    <property type="component" value="Chromosome"/>
</dbReference>
<evidence type="ECO:0000256" key="1">
    <source>
        <dbReference type="SAM" id="MobiDB-lite"/>
    </source>
</evidence>
<feature type="domain" description="SH3b" evidence="3">
    <location>
        <begin position="86"/>
        <end position="150"/>
    </location>
</feature>
<reference evidence="4 5" key="1">
    <citation type="submission" date="2016-09" db="EMBL/GenBank/DDBJ databases">
        <title>The complete genome sequences of Rhizobium gallicum, symbiovars gallicum and phaseoli, symbionts associated to common bean (Phaseolus vulgaris).</title>
        <authorList>
            <person name="Bustos P."/>
            <person name="Santamaria R.I."/>
            <person name="Perez-Carrascal O.M."/>
            <person name="Juarez S."/>
            <person name="Lozano L."/>
            <person name="Martinez-Flores I."/>
            <person name="Martinez-Romero E."/>
            <person name="Cevallos M."/>
            <person name="Romero D."/>
            <person name="Davila G."/>
            <person name="Gonzalez V."/>
        </authorList>
    </citation>
    <scope>NUCLEOTIDE SEQUENCE [LARGE SCALE GENOMIC DNA]</scope>
    <source>
        <strain evidence="4 5">8C-3</strain>
    </source>
</reference>
<keyword evidence="2" id="KW-0472">Membrane</keyword>
<dbReference type="AlphaFoldDB" id="A0A1L5P505"/>
<feature type="transmembrane region" description="Helical" evidence="2">
    <location>
        <begin position="12"/>
        <end position="31"/>
    </location>
</feature>
<dbReference type="EMBL" id="CP017241">
    <property type="protein sequence ID" value="APO75217.1"/>
    <property type="molecule type" value="Genomic_DNA"/>
</dbReference>
<accession>A0A1L5P505</accession>
<proteinExistence type="predicted"/>
<keyword evidence="2" id="KW-0812">Transmembrane</keyword>